<dbReference type="Gene3D" id="3.30.560.10">
    <property type="entry name" value="Glucose Oxidase, domain 3"/>
    <property type="match status" value="1"/>
</dbReference>
<evidence type="ECO:0000256" key="2">
    <source>
        <dbReference type="ARBA" id="ARBA00010790"/>
    </source>
</evidence>
<keyword evidence="4" id="KW-0274">FAD</keyword>
<feature type="domain" description="Glucose-methanol-choline oxidoreductase N-terminal" evidence="5">
    <location>
        <begin position="1"/>
        <end position="152"/>
    </location>
</feature>
<dbReference type="PANTHER" id="PTHR11552:SF147">
    <property type="entry name" value="CHOLINE DEHYDROGENASE, MITOCHONDRIAL"/>
    <property type="match status" value="1"/>
</dbReference>
<evidence type="ECO:0000259" key="5">
    <source>
        <dbReference type="Pfam" id="PF00732"/>
    </source>
</evidence>
<keyword evidence="7" id="KW-0560">Oxidoreductase</keyword>
<evidence type="ECO:0000259" key="6">
    <source>
        <dbReference type="Pfam" id="PF05199"/>
    </source>
</evidence>
<reference evidence="7" key="1">
    <citation type="submission" date="2015-10" db="EMBL/GenBank/DDBJ databases">
        <authorList>
            <person name="Gilbert D.G."/>
        </authorList>
    </citation>
    <scope>NUCLEOTIDE SEQUENCE</scope>
</reference>
<dbReference type="Pfam" id="PF05199">
    <property type="entry name" value="GMC_oxred_C"/>
    <property type="match status" value="1"/>
</dbReference>
<dbReference type="Pfam" id="PF00732">
    <property type="entry name" value="GMC_oxred_N"/>
    <property type="match status" value="1"/>
</dbReference>
<accession>A0A161KGH2</accession>
<dbReference type="AlphaFoldDB" id="A0A161KGH2"/>
<name>A0A161KGH2_9ZZZZ</name>
<gene>
    <name evidence="7" type="ORF">MGWOODY_XGa1154</name>
</gene>
<dbReference type="SUPFAM" id="SSF51905">
    <property type="entry name" value="FAD/NAD(P)-binding domain"/>
    <property type="match status" value="1"/>
</dbReference>
<dbReference type="InterPro" id="IPR012132">
    <property type="entry name" value="GMC_OxRdtase"/>
</dbReference>
<feature type="domain" description="Glucose-methanol-choline oxidoreductase C-terminal" evidence="6">
    <location>
        <begin position="244"/>
        <end position="379"/>
    </location>
</feature>
<dbReference type="InterPro" id="IPR036188">
    <property type="entry name" value="FAD/NAD-bd_sf"/>
</dbReference>
<comment type="similarity">
    <text evidence="2">Belongs to the GMC oxidoreductase family.</text>
</comment>
<dbReference type="EMBL" id="CZRL01000077">
    <property type="protein sequence ID" value="CUS52211.1"/>
    <property type="molecule type" value="Genomic_DNA"/>
</dbReference>
<dbReference type="EC" id="1.1.99.1" evidence="7"/>
<keyword evidence="3" id="KW-0285">Flavoprotein</keyword>
<dbReference type="Gene3D" id="3.50.50.60">
    <property type="entry name" value="FAD/NAD(P)-binding domain"/>
    <property type="match status" value="2"/>
</dbReference>
<dbReference type="PANTHER" id="PTHR11552">
    <property type="entry name" value="GLUCOSE-METHANOL-CHOLINE GMC OXIDOREDUCTASE"/>
    <property type="match status" value="1"/>
</dbReference>
<evidence type="ECO:0000313" key="7">
    <source>
        <dbReference type="EMBL" id="CUS52211.1"/>
    </source>
</evidence>
<dbReference type="InterPro" id="IPR000172">
    <property type="entry name" value="GMC_OxRdtase_N"/>
</dbReference>
<dbReference type="InterPro" id="IPR007867">
    <property type="entry name" value="GMC_OxRtase_C"/>
</dbReference>
<comment type="cofactor">
    <cofactor evidence="1">
        <name>FAD</name>
        <dbReference type="ChEBI" id="CHEBI:57692"/>
    </cofactor>
</comment>
<evidence type="ECO:0000256" key="4">
    <source>
        <dbReference type="ARBA" id="ARBA00022827"/>
    </source>
</evidence>
<dbReference type="GO" id="GO:0008812">
    <property type="term" value="F:choline dehydrogenase activity"/>
    <property type="evidence" value="ECO:0007669"/>
    <property type="project" value="UniProtKB-EC"/>
</dbReference>
<evidence type="ECO:0000256" key="3">
    <source>
        <dbReference type="ARBA" id="ARBA00022630"/>
    </source>
</evidence>
<evidence type="ECO:0000256" key="1">
    <source>
        <dbReference type="ARBA" id="ARBA00001974"/>
    </source>
</evidence>
<proteinExistence type="inferred from homology"/>
<sequence length="397" mass="43912">MQVTELDWQHPLTDAFIQSARELGIPANTDYNGANQAGVFPAQRSIYRGRRCSPAQAYLHPALSTGNIDLRQNALATKILFDNGRAKELCYRRGGRQYKVEATREIILCGGVFNTPQLLQLSGVGSSETLNDLAIPVVHHLPGVGQNLRDHCYIPVSARVRNIKSLNERSRGIPLCMEVLKYVFGRRGLLALQPSLCYLSWKSRPDLTDNDIQIAYAPASYDTRRDMQLNDYPGVTCAPWQHVPKSKGLVQVCSRDALDPPRIQPNYLQEPTDREVLLAAARLSRDILSARAFSDFFESEDQPGSNVNTDDEWYDYMRQSVSTGYHPVGTCRMAPVSDPTAVVNSELKVHGIQALRVVDASVMPNIPSGNTHASTLMIAEKGSDMILGKPPLPAAEL</sequence>
<dbReference type="SUPFAM" id="SSF54373">
    <property type="entry name" value="FAD-linked reductases, C-terminal domain"/>
    <property type="match status" value="1"/>
</dbReference>
<dbReference type="GO" id="GO:0050660">
    <property type="term" value="F:flavin adenine dinucleotide binding"/>
    <property type="evidence" value="ECO:0007669"/>
    <property type="project" value="InterPro"/>
</dbReference>
<organism evidence="7">
    <name type="scientific">hydrothermal vent metagenome</name>
    <dbReference type="NCBI Taxonomy" id="652676"/>
    <lineage>
        <taxon>unclassified sequences</taxon>
        <taxon>metagenomes</taxon>
        <taxon>ecological metagenomes</taxon>
    </lineage>
</organism>
<protein>
    <submittedName>
        <fullName evidence="7">Choline dehydrogenase</fullName>
        <ecNumber evidence="7">1.1.99.1</ecNumber>
    </submittedName>
</protein>